<keyword evidence="4" id="KW-0256">Endoplasmic reticulum</keyword>
<evidence type="ECO:0000256" key="1">
    <source>
        <dbReference type="ARBA" id="ARBA00004648"/>
    </source>
</evidence>
<evidence type="ECO:0000256" key="3">
    <source>
        <dbReference type="ARBA" id="ARBA00022692"/>
    </source>
</evidence>
<evidence type="ECO:0000256" key="8">
    <source>
        <dbReference type="ARBA" id="ARBA00029556"/>
    </source>
</evidence>
<proteinExistence type="inferred from homology"/>
<dbReference type="Proteomes" id="UP000017836">
    <property type="component" value="Unassembled WGS sequence"/>
</dbReference>
<evidence type="ECO:0000256" key="4">
    <source>
        <dbReference type="ARBA" id="ARBA00022824"/>
    </source>
</evidence>
<keyword evidence="10" id="KW-1185">Reference proteome</keyword>
<dbReference type="GO" id="GO:0045047">
    <property type="term" value="P:protein targeting to ER"/>
    <property type="evidence" value="ECO:0000318"/>
    <property type="project" value="GO_Central"/>
</dbReference>
<dbReference type="OMA" id="MINYYSE"/>
<keyword evidence="7" id="KW-0472">Membrane</keyword>
<sequence length="112" mass="12939">MEKLTANAFDGHKLHTMSVSPHVVFVFVAAEYITVKNSLNQISLWDHIIPSRDRAILQTQTKVKYPLTDQGNHLRGKYFNLTLHWHVMPNVGRMIADKIVMPTIFSLPKEYH</sequence>
<dbReference type="PANTHER" id="PTHR12804:SF0">
    <property type="entry name" value="SIGNAL PEPTIDASE COMPLEX SUBUNIT 3"/>
    <property type="match status" value="1"/>
</dbReference>
<protein>
    <recommendedName>
        <fullName evidence="8">Signal peptidase complex subunit 3</fullName>
    </recommendedName>
</protein>
<gene>
    <name evidence="9" type="ORF">AMTR_s00005p00269140</name>
</gene>
<dbReference type="PANTHER" id="PTHR12804">
    <property type="entry name" value="MICROSOMAL SIGNAL PEPTIDASE 23 KD SUBUNIT SPC22/23"/>
    <property type="match status" value="1"/>
</dbReference>
<comment type="similarity">
    <text evidence="2">Belongs to the SPCS3 family.</text>
</comment>
<evidence type="ECO:0000256" key="7">
    <source>
        <dbReference type="ARBA" id="ARBA00023136"/>
    </source>
</evidence>
<organism evidence="9 10">
    <name type="scientific">Amborella trichopoda</name>
    <dbReference type="NCBI Taxonomy" id="13333"/>
    <lineage>
        <taxon>Eukaryota</taxon>
        <taxon>Viridiplantae</taxon>
        <taxon>Streptophyta</taxon>
        <taxon>Embryophyta</taxon>
        <taxon>Tracheophyta</taxon>
        <taxon>Spermatophyta</taxon>
        <taxon>Magnoliopsida</taxon>
        <taxon>Amborellales</taxon>
        <taxon>Amborellaceae</taxon>
        <taxon>Amborella</taxon>
    </lineage>
</organism>
<dbReference type="STRING" id="13333.W1PAP9"/>
<evidence type="ECO:0000256" key="5">
    <source>
        <dbReference type="ARBA" id="ARBA00022968"/>
    </source>
</evidence>
<accession>W1PAP9</accession>
<dbReference type="HOGENOM" id="CLU_068714_1_1_1"/>
<dbReference type="GO" id="GO:0006465">
    <property type="term" value="P:signal peptide processing"/>
    <property type="evidence" value="ECO:0000318"/>
    <property type="project" value="GO_Central"/>
</dbReference>
<evidence type="ECO:0000313" key="9">
    <source>
        <dbReference type="EMBL" id="ERN06977.1"/>
    </source>
</evidence>
<dbReference type="Pfam" id="PF04573">
    <property type="entry name" value="SPC22"/>
    <property type="match status" value="1"/>
</dbReference>
<evidence type="ECO:0000313" key="10">
    <source>
        <dbReference type="Proteomes" id="UP000017836"/>
    </source>
</evidence>
<dbReference type="Gramene" id="ERN06977">
    <property type="protein sequence ID" value="ERN06977"/>
    <property type="gene ID" value="AMTR_s00005p00269140"/>
</dbReference>
<dbReference type="EMBL" id="KI393866">
    <property type="protein sequence ID" value="ERN06977.1"/>
    <property type="molecule type" value="Genomic_DNA"/>
</dbReference>
<comment type="subcellular location">
    <subcellularLocation>
        <location evidence="1">Endoplasmic reticulum membrane</location>
        <topology evidence="1">Single-pass type II membrane protein</topology>
    </subcellularLocation>
</comment>
<dbReference type="eggNOG" id="KOG3372">
    <property type="taxonomic scope" value="Eukaryota"/>
</dbReference>
<dbReference type="InterPro" id="IPR007653">
    <property type="entry name" value="SPC3"/>
</dbReference>
<keyword evidence="5" id="KW-0735">Signal-anchor</keyword>
<name>W1PAP9_AMBTC</name>
<evidence type="ECO:0000256" key="6">
    <source>
        <dbReference type="ARBA" id="ARBA00022989"/>
    </source>
</evidence>
<dbReference type="GO" id="GO:0005787">
    <property type="term" value="C:signal peptidase complex"/>
    <property type="evidence" value="ECO:0000318"/>
    <property type="project" value="GO_Central"/>
</dbReference>
<keyword evidence="3" id="KW-0812">Transmembrane</keyword>
<evidence type="ECO:0000256" key="2">
    <source>
        <dbReference type="ARBA" id="ARBA00009289"/>
    </source>
</evidence>
<reference evidence="10" key="1">
    <citation type="journal article" date="2013" name="Science">
        <title>The Amborella genome and the evolution of flowering plants.</title>
        <authorList>
            <consortium name="Amborella Genome Project"/>
        </authorList>
    </citation>
    <scope>NUCLEOTIDE SEQUENCE [LARGE SCALE GENOMIC DNA]</scope>
</reference>
<dbReference type="AlphaFoldDB" id="W1PAP9"/>
<keyword evidence="6" id="KW-1133">Transmembrane helix</keyword>